<proteinExistence type="predicted"/>
<keyword evidence="1" id="KW-1133">Transmembrane helix</keyword>
<reference evidence="2" key="1">
    <citation type="journal article" date="2020" name="Nature">
        <title>Giant virus diversity and host interactions through global metagenomics.</title>
        <authorList>
            <person name="Schulz F."/>
            <person name="Roux S."/>
            <person name="Paez-Espino D."/>
            <person name="Jungbluth S."/>
            <person name="Walsh D.A."/>
            <person name="Denef V.J."/>
            <person name="McMahon K.D."/>
            <person name="Konstantinidis K.T."/>
            <person name="Eloe-Fadrosh E.A."/>
            <person name="Kyrpides N.C."/>
            <person name="Woyke T."/>
        </authorList>
    </citation>
    <scope>NUCLEOTIDE SEQUENCE</scope>
    <source>
        <strain evidence="2">GVMAG-M-3300023174-137</strain>
    </source>
</reference>
<evidence type="ECO:0000313" key="2">
    <source>
        <dbReference type="EMBL" id="QHT14340.1"/>
    </source>
</evidence>
<dbReference type="AlphaFoldDB" id="A0A6C0DDC1"/>
<protein>
    <submittedName>
        <fullName evidence="2">Uncharacterized protein</fullName>
    </submittedName>
</protein>
<sequence length="85" mass="9811">MSSSVWMNKTFDKIVEYLDKESVRVSLETKVIDPILNHIMNRIFPYIILLCIMFIVLIFSVFIILAILVMRGTTAHIVSYSKADT</sequence>
<evidence type="ECO:0000256" key="1">
    <source>
        <dbReference type="SAM" id="Phobius"/>
    </source>
</evidence>
<name>A0A6C0DDC1_9ZZZZ</name>
<accession>A0A6C0DDC1</accession>
<feature type="transmembrane region" description="Helical" evidence="1">
    <location>
        <begin position="43"/>
        <end position="69"/>
    </location>
</feature>
<keyword evidence="1" id="KW-0812">Transmembrane</keyword>
<keyword evidence="1" id="KW-0472">Membrane</keyword>
<dbReference type="EMBL" id="MN739581">
    <property type="protein sequence ID" value="QHT14340.1"/>
    <property type="molecule type" value="Genomic_DNA"/>
</dbReference>
<organism evidence="2">
    <name type="scientific">viral metagenome</name>
    <dbReference type="NCBI Taxonomy" id="1070528"/>
    <lineage>
        <taxon>unclassified sequences</taxon>
        <taxon>metagenomes</taxon>
        <taxon>organismal metagenomes</taxon>
    </lineage>
</organism>